<protein>
    <submittedName>
        <fullName evidence="4">Phosphoglycerate dehydrogenase</fullName>
    </submittedName>
</protein>
<dbReference type="SUPFAM" id="SSF52283">
    <property type="entry name" value="Formate/glycerate dehydrogenase catalytic domain-like"/>
    <property type="match status" value="1"/>
</dbReference>
<dbReference type="InterPro" id="IPR036291">
    <property type="entry name" value="NAD(P)-bd_dom_sf"/>
</dbReference>
<dbReference type="Pfam" id="PF02826">
    <property type="entry name" value="2-Hacid_dh_C"/>
    <property type="match status" value="1"/>
</dbReference>
<reference evidence="4 5" key="1">
    <citation type="submission" date="2016-10" db="EMBL/GenBank/DDBJ databases">
        <authorList>
            <person name="de Groot N.N."/>
        </authorList>
    </citation>
    <scope>NUCLEOTIDE SEQUENCE [LARGE SCALE GENOMIC DNA]</scope>
    <source>
        <strain evidence="4 5">Sb05</strain>
    </source>
</reference>
<evidence type="ECO:0000256" key="1">
    <source>
        <dbReference type="ARBA" id="ARBA00023002"/>
    </source>
</evidence>
<keyword evidence="1" id="KW-0560">Oxidoreductase</keyword>
<evidence type="ECO:0000259" key="3">
    <source>
        <dbReference type="Pfam" id="PF02826"/>
    </source>
</evidence>
<gene>
    <name evidence="4" type="ORF">SAMN05216392_1734</name>
</gene>
<dbReference type="InterPro" id="IPR006140">
    <property type="entry name" value="D-isomer_DH_NAD-bd"/>
</dbReference>
<dbReference type="AlphaFoldDB" id="A0A1H1AXJ9"/>
<dbReference type="Gene3D" id="3.40.50.720">
    <property type="entry name" value="NAD(P)-binding Rossmann-like Domain"/>
    <property type="match status" value="2"/>
</dbReference>
<dbReference type="Proteomes" id="UP000182870">
    <property type="component" value="Unassembled WGS sequence"/>
</dbReference>
<dbReference type="OrthoDB" id="9805416at2"/>
<accession>A0A1H1AXJ9</accession>
<sequence>MKVLSLVPFDYESLKKLKEKFPKVDFLERNQLKEDDVIDVMLGWDFNDGLNLIQQHHIKWVQSVSAGVDYFPLEEFEKNNVILTSASGLNSQRVANFVLLQCLSDSYSINETYINRINRKWKVPENIYDIREKNIIIFGTGSIGKSISEVLSPFVRNIYGVNTSGKKSSNIFDATYKIGDIIEGKITFSNIDIVINCLPETIQTTHIFDNKLLKKFSKPFTYISIGRGETTNTSDLIHFVDKGDIKTAFLDVFEQEPLPKDSKIWENNRIIVTPHISGMLPHFRCDFFELFSKNLYNYCTHKELNGIVDYKKGY</sequence>
<feature type="domain" description="D-isomer specific 2-hydroxyacid dehydrogenase NAD-binding" evidence="3">
    <location>
        <begin position="117"/>
        <end position="277"/>
    </location>
</feature>
<evidence type="ECO:0000313" key="4">
    <source>
        <dbReference type="EMBL" id="SDQ44417.1"/>
    </source>
</evidence>
<dbReference type="PANTHER" id="PTHR43333:SF1">
    <property type="entry name" value="D-ISOMER SPECIFIC 2-HYDROXYACID DEHYDROGENASE NAD-BINDING DOMAIN-CONTAINING PROTEIN"/>
    <property type="match status" value="1"/>
</dbReference>
<dbReference type="RefSeq" id="WP_074561266.1">
    <property type="nucleotide sequence ID" value="NZ_FNKE01000002.1"/>
</dbReference>
<evidence type="ECO:0000256" key="2">
    <source>
        <dbReference type="ARBA" id="ARBA00023027"/>
    </source>
</evidence>
<dbReference type="SUPFAM" id="SSF51735">
    <property type="entry name" value="NAD(P)-binding Rossmann-fold domains"/>
    <property type="match status" value="1"/>
</dbReference>
<dbReference type="EMBL" id="FNKE01000002">
    <property type="protein sequence ID" value="SDQ44417.1"/>
    <property type="molecule type" value="Genomic_DNA"/>
</dbReference>
<name>A0A1H1AXJ9_STREI</name>
<dbReference type="GO" id="GO:0051287">
    <property type="term" value="F:NAD binding"/>
    <property type="evidence" value="ECO:0007669"/>
    <property type="project" value="InterPro"/>
</dbReference>
<proteinExistence type="predicted"/>
<dbReference type="GO" id="GO:0016491">
    <property type="term" value="F:oxidoreductase activity"/>
    <property type="evidence" value="ECO:0007669"/>
    <property type="project" value="UniProtKB-KW"/>
</dbReference>
<organism evidence="4 5">
    <name type="scientific">Streptococcus equinus</name>
    <name type="common">Streptococcus bovis</name>
    <dbReference type="NCBI Taxonomy" id="1335"/>
    <lineage>
        <taxon>Bacteria</taxon>
        <taxon>Bacillati</taxon>
        <taxon>Bacillota</taxon>
        <taxon>Bacilli</taxon>
        <taxon>Lactobacillales</taxon>
        <taxon>Streptococcaceae</taxon>
        <taxon>Streptococcus</taxon>
    </lineage>
</organism>
<keyword evidence="2" id="KW-0520">NAD</keyword>
<evidence type="ECO:0000313" key="5">
    <source>
        <dbReference type="Proteomes" id="UP000182870"/>
    </source>
</evidence>
<dbReference type="PANTHER" id="PTHR43333">
    <property type="entry name" value="2-HACID_DH_C DOMAIN-CONTAINING PROTEIN"/>
    <property type="match status" value="1"/>
</dbReference>